<name>A0ABR3Z6X5_9PEZI</name>
<dbReference type="EMBL" id="JAWCUI010000023">
    <property type="protein sequence ID" value="KAL1896328.1"/>
    <property type="molecule type" value="Genomic_DNA"/>
</dbReference>
<sequence>MARIFLRSSRVHEIKPDRKSLNLEVHFADPLVTVIEEIPKPPKKPSKHPSKYSSKHSEHSKHSSKSASKSSSITNASSSSINYFDVVERGRKLSAPADMATPNLPAPTIYLEESAIPVINNANTTVDGYYYVFDKYQFRRMMARYHRHREECERASEDHQTTIGVSHSLIPCLASAPDLEEIPEEEEPEEIVREPWVPPVFVRHDEEHEDEELEGLTPQLCLDPVINHQVYIVDAAAVSVSSIGSLVASSLHTIEGNYVGFYDCIVLFFRHGFRAIFGQHNQPLDE</sequence>
<accession>A0ABR3Z6X5</accession>
<comment type="caution">
    <text evidence="2">The sequence shown here is derived from an EMBL/GenBank/DDBJ whole genome shotgun (WGS) entry which is preliminary data.</text>
</comment>
<organism evidence="2 3">
    <name type="scientific">Sporothrix stenoceras</name>
    <dbReference type="NCBI Taxonomy" id="5173"/>
    <lineage>
        <taxon>Eukaryota</taxon>
        <taxon>Fungi</taxon>
        <taxon>Dikarya</taxon>
        <taxon>Ascomycota</taxon>
        <taxon>Pezizomycotina</taxon>
        <taxon>Sordariomycetes</taxon>
        <taxon>Sordariomycetidae</taxon>
        <taxon>Ophiostomatales</taxon>
        <taxon>Ophiostomataceae</taxon>
        <taxon>Sporothrix</taxon>
    </lineage>
</organism>
<evidence type="ECO:0000313" key="2">
    <source>
        <dbReference type="EMBL" id="KAL1896328.1"/>
    </source>
</evidence>
<feature type="compositionally biased region" description="Low complexity" evidence="1">
    <location>
        <begin position="65"/>
        <end position="75"/>
    </location>
</feature>
<evidence type="ECO:0000256" key="1">
    <source>
        <dbReference type="SAM" id="MobiDB-lite"/>
    </source>
</evidence>
<keyword evidence="3" id="KW-1185">Reference proteome</keyword>
<feature type="region of interest" description="Disordered" evidence="1">
    <location>
        <begin position="36"/>
        <end position="75"/>
    </location>
</feature>
<reference evidence="2 3" key="1">
    <citation type="journal article" date="2024" name="IMA Fungus">
        <title>IMA Genome - F19 : A genome assembly and annotation guide to empower mycologists, including annotated draft genome sequences of Ceratocystis pirilliformis, Diaporthe australafricana, Fusarium ophioides, Paecilomyces lecythidis, and Sporothrix stenoceras.</title>
        <authorList>
            <person name="Aylward J."/>
            <person name="Wilson A.M."/>
            <person name="Visagie C.M."/>
            <person name="Spraker J."/>
            <person name="Barnes I."/>
            <person name="Buitendag C."/>
            <person name="Ceriani C."/>
            <person name="Del Mar Angel L."/>
            <person name="du Plessis D."/>
            <person name="Fuchs T."/>
            <person name="Gasser K."/>
            <person name="Kramer D."/>
            <person name="Li W."/>
            <person name="Munsamy K."/>
            <person name="Piso A."/>
            <person name="Price J.L."/>
            <person name="Sonnekus B."/>
            <person name="Thomas C."/>
            <person name="van der Nest A."/>
            <person name="van Dijk A."/>
            <person name="van Heerden A."/>
            <person name="van Vuuren N."/>
            <person name="Yilmaz N."/>
            <person name="Duong T.A."/>
            <person name="van der Merwe N.A."/>
            <person name="Wingfield M.J."/>
            <person name="Wingfield B.D."/>
        </authorList>
    </citation>
    <scope>NUCLEOTIDE SEQUENCE [LARGE SCALE GENOMIC DNA]</scope>
    <source>
        <strain evidence="2 3">CMW 5346</strain>
    </source>
</reference>
<protein>
    <submittedName>
        <fullName evidence="2">Uncharacterized protein</fullName>
    </submittedName>
</protein>
<feature type="compositionally biased region" description="Basic residues" evidence="1">
    <location>
        <begin position="41"/>
        <end position="54"/>
    </location>
</feature>
<gene>
    <name evidence="2" type="ORF">Sste5346_004712</name>
</gene>
<proteinExistence type="predicted"/>
<dbReference type="Proteomes" id="UP001583186">
    <property type="component" value="Unassembled WGS sequence"/>
</dbReference>
<evidence type="ECO:0000313" key="3">
    <source>
        <dbReference type="Proteomes" id="UP001583186"/>
    </source>
</evidence>